<feature type="domain" description="Peptidoglycan binding-like" evidence="2">
    <location>
        <begin position="78"/>
        <end position="116"/>
    </location>
</feature>
<comment type="caution">
    <text evidence="3">The sequence shown here is derived from an EMBL/GenBank/DDBJ whole genome shotgun (WGS) entry which is preliminary data.</text>
</comment>
<evidence type="ECO:0000313" key="4">
    <source>
        <dbReference type="Proteomes" id="UP000318297"/>
    </source>
</evidence>
<name>A0A561E3A3_9MICO</name>
<dbReference type="AlphaFoldDB" id="A0A561E3A3"/>
<protein>
    <submittedName>
        <fullName evidence="3">Peptidoglycan hydrolase-like protein with peptidoglycan-binding domain</fullName>
    </submittedName>
</protein>
<sequence length="209" mass="21699">MSYRSSLLTVVSVGALGLSAIATAPASMAATQPTAAATAAHTRTAAAPILYYGSRGVAVRAWQQDIDQVWGKIPSVPQIAVDGVFGARTEAATKDFQRFAHLTADGVVGPKTRAAMMTALHGGQGTAPAPAPILYYGSRGVAVRAWQQDIDQVWGKIPSVPQIAVDGVFGARTEAATKDFQRFAHLTADGVVGPKTRAAMMTALHGSRG</sequence>
<dbReference type="RefSeq" id="WP_170226498.1">
    <property type="nucleotide sequence ID" value="NZ_VIVQ01000002.1"/>
</dbReference>
<dbReference type="GO" id="GO:0016787">
    <property type="term" value="F:hydrolase activity"/>
    <property type="evidence" value="ECO:0007669"/>
    <property type="project" value="UniProtKB-KW"/>
</dbReference>
<dbReference type="InterPro" id="IPR036365">
    <property type="entry name" value="PGBD-like_sf"/>
</dbReference>
<dbReference type="Gene3D" id="1.10.101.10">
    <property type="entry name" value="PGBD-like superfamily/PGBD"/>
    <property type="match status" value="2"/>
</dbReference>
<dbReference type="InterPro" id="IPR002477">
    <property type="entry name" value="Peptidoglycan-bd-like"/>
</dbReference>
<gene>
    <name evidence="3" type="ORF">BKA23_2446</name>
</gene>
<accession>A0A561E3A3</accession>
<dbReference type="Pfam" id="PF01471">
    <property type="entry name" value="PG_binding_1"/>
    <property type="match status" value="2"/>
</dbReference>
<feature type="chain" id="PRO_5022015833" evidence="1">
    <location>
        <begin position="30"/>
        <end position="209"/>
    </location>
</feature>
<evidence type="ECO:0000313" key="3">
    <source>
        <dbReference type="EMBL" id="TWE10095.1"/>
    </source>
</evidence>
<dbReference type="SUPFAM" id="SSF47090">
    <property type="entry name" value="PGBD-like"/>
    <property type="match status" value="2"/>
</dbReference>
<dbReference type="Proteomes" id="UP000318297">
    <property type="component" value="Unassembled WGS sequence"/>
</dbReference>
<keyword evidence="4" id="KW-1185">Reference proteome</keyword>
<dbReference type="EMBL" id="VIVQ01000002">
    <property type="protein sequence ID" value="TWE10095.1"/>
    <property type="molecule type" value="Genomic_DNA"/>
</dbReference>
<dbReference type="InterPro" id="IPR036366">
    <property type="entry name" value="PGBDSf"/>
</dbReference>
<organism evidence="3 4">
    <name type="scientific">Rudaeicoccus suwonensis</name>
    <dbReference type="NCBI Taxonomy" id="657409"/>
    <lineage>
        <taxon>Bacteria</taxon>
        <taxon>Bacillati</taxon>
        <taxon>Actinomycetota</taxon>
        <taxon>Actinomycetes</taxon>
        <taxon>Micrococcales</taxon>
        <taxon>Dermacoccaceae</taxon>
        <taxon>Rudaeicoccus</taxon>
    </lineage>
</organism>
<feature type="domain" description="Peptidoglycan binding-like" evidence="2">
    <location>
        <begin position="162"/>
        <end position="200"/>
    </location>
</feature>
<reference evidence="3 4" key="1">
    <citation type="submission" date="2019-06" db="EMBL/GenBank/DDBJ databases">
        <title>Sequencing the genomes of 1000 actinobacteria strains.</title>
        <authorList>
            <person name="Klenk H.-P."/>
        </authorList>
    </citation>
    <scope>NUCLEOTIDE SEQUENCE [LARGE SCALE GENOMIC DNA]</scope>
    <source>
        <strain evidence="3 4">DSM 19560</strain>
    </source>
</reference>
<evidence type="ECO:0000256" key="1">
    <source>
        <dbReference type="SAM" id="SignalP"/>
    </source>
</evidence>
<keyword evidence="3" id="KW-0378">Hydrolase</keyword>
<proteinExistence type="predicted"/>
<evidence type="ECO:0000259" key="2">
    <source>
        <dbReference type="Pfam" id="PF01471"/>
    </source>
</evidence>
<keyword evidence="1" id="KW-0732">Signal</keyword>
<feature type="signal peptide" evidence="1">
    <location>
        <begin position="1"/>
        <end position="29"/>
    </location>
</feature>